<evidence type="ECO:0000256" key="5">
    <source>
        <dbReference type="SAM" id="MobiDB-lite"/>
    </source>
</evidence>
<keyword evidence="6" id="KW-1133">Transmembrane helix</keyword>
<protein>
    <submittedName>
        <fullName evidence="7">Uncharacterized protein</fullName>
    </submittedName>
</protein>
<dbReference type="EMBL" id="CAMGYJ010000010">
    <property type="protein sequence ID" value="CAI0550798.1"/>
    <property type="molecule type" value="Genomic_DNA"/>
</dbReference>
<keyword evidence="4" id="KW-1003">Cell membrane</keyword>
<dbReference type="GO" id="GO:0006873">
    <property type="term" value="P:intracellular monoatomic ion homeostasis"/>
    <property type="evidence" value="ECO:0007669"/>
    <property type="project" value="InterPro"/>
</dbReference>
<organism evidence="7 8">
    <name type="scientific">Linum tenue</name>
    <dbReference type="NCBI Taxonomy" id="586396"/>
    <lineage>
        <taxon>Eukaryota</taxon>
        <taxon>Viridiplantae</taxon>
        <taxon>Streptophyta</taxon>
        <taxon>Embryophyta</taxon>
        <taxon>Tracheophyta</taxon>
        <taxon>Spermatophyta</taxon>
        <taxon>Magnoliopsida</taxon>
        <taxon>eudicotyledons</taxon>
        <taxon>Gunneridae</taxon>
        <taxon>Pentapetalae</taxon>
        <taxon>rosids</taxon>
        <taxon>fabids</taxon>
        <taxon>Malpighiales</taxon>
        <taxon>Linaceae</taxon>
        <taxon>Linum</taxon>
    </lineage>
</organism>
<dbReference type="GO" id="GO:0005886">
    <property type="term" value="C:plasma membrane"/>
    <property type="evidence" value="ECO:0007669"/>
    <property type="project" value="UniProtKB-SubCell"/>
</dbReference>
<dbReference type="Proteomes" id="UP001154282">
    <property type="component" value="Unassembled WGS sequence"/>
</dbReference>
<feature type="transmembrane region" description="Helical" evidence="6">
    <location>
        <begin position="199"/>
        <end position="217"/>
    </location>
</feature>
<sequence length="270" mass="30570">MPRRLLPHNPLPHQPIPPLENPHPLPNHLRRRRPPAPPRPLRRLHPPLVPLPPHPRRPLLPLPPPLPPPLSHGEVRVPPPRRRQLPLRPLDLLAPPPPLLPLHHPRNDAVSSPLVHLRGARGGPRRQDLRPVVHQGEAVPLHRRQPDQPDVRHREPRRGAGRRRDGVEGGGRLLVLARDGSLPGVVCDAVPAALRLRPVFFLFFAAPSMASLAWVAISGRVDTSAKMLFFLSLFLFLSLVIKLFFFHFFSFLSNRTNGLTKKIYYRNLNQ</sequence>
<gene>
    <name evidence="7" type="ORF">LITE_LOCUS45679</name>
</gene>
<dbReference type="InterPro" id="IPR030183">
    <property type="entry name" value="SLAC/SLAH"/>
</dbReference>
<evidence type="ECO:0000256" key="6">
    <source>
        <dbReference type="SAM" id="Phobius"/>
    </source>
</evidence>
<dbReference type="InterPro" id="IPR038665">
    <property type="entry name" value="Voltage-dep_anion_channel_sf"/>
</dbReference>
<dbReference type="GO" id="GO:0008308">
    <property type="term" value="F:voltage-gated monoatomic anion channel activity"/>
    <property type="evidence" value="ECO:0007669"/>
    <property type="project" value="InterPro"/>
</dbReference>
<feature type="region of interest" description="Disordered" evidence="5">
    <location>
        <begin position="1"/>
        <end position="89"/>
    </location>
</feature>
<feature type="compositionally biased region" description="Pro residues" evidence="5">
    <location>
        <begin position="47"/>
        <end position="70"/>
    </location>
</feature>
<feature type="transmembrane region" description="Helical" evidence="6">
    <location>
        <begin position="229"/>
        <end position="252"/>
    </location>
</feature>
<comment type="caution">
    <text evidence="7">The sequence shown here is derived from an EMBL/GenBank/DDBJ whole genome shotgun (WGS) entry which is preliminary data.</text>
</comment>
<feature type="compositionally biased region" description="Basic residues" evidence="5">
    <location>
        <begin position="28"/>
        <end position="45"/>
    </location>
</feature>
<dbReference type="AlphaFoldDB" id="A0AAV0R2Z4"/>
<keyword evidence="6" id="KW-0812">Transmembrane</keyword>
<dbReference type="Gene3D" id="1.50.10.150">
    <property type="entry name" value="Voltage-dependent anion channel"/>
    <property type="match status" value="1"/>
</dbReference>
<dbReference type="PANTHER" id="PTHR31269:SF22">
    <property type="entry name" value="OS01G0247700 PROTEIN"/>
    <property type="match status" value="1"/>
</dbReference>
<accession>A0AAV0R2Z4</accession>
<reference evidence="7" key="1">
    <citation type="submission" date="2022-08" db="EMBL/GenBank/DDBJ databases">
        <authorList>
            <person name="Gutierrez-Valencia J."/>
        </authorList>
    </citation>
    <scope>NUCLEOTIDE SEQUENCE</scope>
</reference>
<name>A0AAV0R2Z4_9ROSI</name>
<feature type="compositionally biased region" description="Basic and acidic residues" evidence="5">
    <location>
        <begin position="144"/>
        <end position="153"/>
    </location>
</feature>
<feature type="region of interest" description="Disordered" evidence="5">
    <location>
        <begin position="119"/>
        <end position="166"/>
    </location>
</feature>
<dbReference type="PANTHER" id="PTHR31269">
    <property type="entry name" value="S-TYPE ANION CHANNEL SLAH3"/>
    <property type="match status" value="1"/>
</dbReference>
<evidence type="ECO:0000256" key="2">
    <source>
        <dbReference type="ARBA" id="ARBA00004236"/>
    </source>
</evidence>
<dbReference type="GO" id="GO:0012505">
    <property type="term" value="C:endomembrane system"/>
    <property type="evidence" value="ECO:0007669"/>
    <property type="project" value="UniProtKB-SubCell"/>
</dbReference>
<evidence type="ECO:0000313" key="8">
    <source>
        <dbReference type="Proteomes" id="UP001154282"/>
    </source>
</evidence>
<evidence type="ECO:0000256" key="1">
    <source>
        <dbReference type="ARBA" id="ARBA00004127"/>
    </source>
</evidence>
<proteinExistence type="predicted"/>
<evidence type="ECO:0000313" key="7">
    <source>
        <dbReference type="EMBL" id="CAI0550798.1"/>
    </source>
</evidence>
<keyword evidence="6" id="KW-0472">Membrane</keyword>
<evidence type="ECO:0000256" key="3">
    <source>
        <dbReference type="ARBA" id="ARBA00022448"/>
    </source>
</evidence>
<comment type="subcellular location">
    <subcellularLocation>
        <location evidence="2">Cell membrane</location>
    </subcellularLocation>
    <subcellularLocation>
        <location evidence="1">Endomembrane system</location>
        <topology evidence="1">Multi-pass membrane protein</topology>
    </subcellularLocation>
</comment>
<evidence type="ECO:0000256" key="4">
    <source>
        <dbReference type="ARBA" id="ARBA00022475"/>
    </source>
</evidence>
<feature type="compositionally biased region" description="Pro residues" evidence="5">
    <location>
        <begin position="9"/>
        <end position="25"/>
    </location>
</feature>
<keyword evidence="8" id="KW-1185">Reference proteome</keyword>
<keyword evidence="3" id="KW-0813">Transport</keyword>